<dbReference type="RefSeq" id="WP_106336244.1">
    <property type="nucleotide sequence ID" value="NZ_PVZS01000007.1"/>
</dbReference>
<evidence type="ECO:0000313" key="2">
    <source>
        <dbReference type="Proteomes" id="UP000239772"/>
    </source>
</evidence>
<evidence type="ECO:0000313" key="1">
    <source>
        <dbReference type="EMBL" id="PSC05609.1"/>
    </source>
</evidence>
<comment type="caution">
    <text evidence="1">The sequence shown here is derived from an EMBL/GenBank/DDBJ whole genome shotgun (WGS) entry which is preliminary data.</text>
</comment>
<accession>A0A2T1HVT0</accession>
<keyword evidence="2" id="KW-1185">Reference proteome</keyword>
<protein>
    <submittedName>
        <fullName evidence="1">Uncharacterized protein</fullName>
    </submittedName>
</protein>
<dbReference type="EMBL" id="PVZS01000007">
    <property type="protein sequence ID" value="PSC05609.1"/>
    <property type="molecule type" value="Genomic_DNA"/>
</dbReference>
<gene>
    <name evidence="1" type="ORF">SLNSH_08515</name>
</gene>
<dbReference type="AlphaFoldDB" id="A0A2T1HVT0"/>
<dbReference type="Proteomes" id="UP000239772">
    <property type="component" value="Unassembled WGS sequence"/>
</dbReference>
<sequence length="70" mass="7665">MGLLDEITAAREADLDGEAMLDLLRARLTAYGVCVGRRDWKSLDLAAKAERVNTALDQLEARYLTASLLA</sequence>
<name>A0A2T1HVT0_9HYPH</name>
<proteinExistence type="predicted"/>
<reference evidence="2" key="1">
    <citation type="submission" date="2018-03" db="EMBL/GenBank/DDBJ databases">
        <authorList>
            <person name="Sun L."/>
            <person name="Liu H."/>
            <person name="Chen W."/>
            <person name="Huang K."/>
            <person name="Liu W."/>
            <person name="Gao X."/>
        </authorList>
    </citation>
    <scope>NUCLEOTIDE SEQUENCE [LARGE SCALE GENOMIC DNA]</scope>
    <source>
        <strain evidence="2">SH9</strain>
    </source>
</reference>
<organism evidence="1 2">
    <name type="scientific">Alsobacter soli</name>
    <dbReference type="NCBI Taxonomy" id="2109933"/>
    <lineage>
        <taxon>Bacteria</taxon>
        <taxon>Pseudomonadati</taxon>
        <taxon>Pseudomonadota</taxon>
        <taxon>Alphaproteobacteria</taxon>
        <taxon>Hyphomicrobiales</taxon>
        <taxon>Alsobacteraceae</taxon>
        <taxon>Alsobacter</taxon>
    </lineage>
</organism>